<feature type="compositionally biased region" description="Basic and acidic residues" evidence="1">
    <location>
        <begin position="70"/>
        <end position="81"/>
    </location>
</feature>
<accession>A0A841PEF9</accession>
<gene>
    <name evidence="2" type="ORF">HNQ71_006240</name>
</gene>
<feature type="region of interest" description="Disordered" evidence="1">
    <location>
        <begin position="70"/>
        <end position="90"/>
    </location>
</feature>
<sequence>MREQDDIAIRDAMAELAHLENRTSRDEAMRIAIAQMCAGALFIEAHAGKWRADQVVGALWRSQVSLKNEQKPLPEIGDRKSVGKNLPGGL</sequence>
<evidence type="ECO:0000313" key="3">
    <source>
        <dbReference type="Proteomes" id="UP000556329"/>
    </source>
</evidence>
<keyword evidence="3" id="KW-1185">Reference proteome</keyword>
<comment type="caution">
    <text evidence="2">The sequence shown here is derived from an EMBL/GenBank/DDBJ whole genome shotgun (WGS) entry which is preliminary data.</text>
</comment>
<dbReference type="EMBL" id="JACHEF010000008">
    <property type="protein sequence ID" value="MBB6413536.1"/>
    <property type="molecule type" value="Genomic_DNA"/>
</dbReference>
<reference evidence="2 3" key="1">
    <citation type="submission" date="2020-08" db="EMBL/GenBank/DDBJ databases">
        <title>Genomic Encyclopedia of Type Strains, Phase IV (KMG-IV): sequencing the most valuable type-strain genomes for metagenomic binning, comparative biology and taxonomic classification.</title>
        <authorList>
            <person name="Goeker M."/>
        </authorList>
    </citation>
    <scope>NUCLEOTIDE SEQUENCE [LARGE SCALE GENOMIC DNA]</scope>
    <source>
        <strain evidence="2 3">DSM 100039</strain>
    </source>
</reference>
<organism evidence="2 3">
    <name type="scientific">Mesorhizobium sangaii</name>
    <dbReference type="NCBI Taxonomy" id="505389"/>
    <lineage>
        <taxon>Bacteria</taxon>
        <taxon>Pseudomonadati</taxon>
        <taxon>Pseudomonadota</taxon>
        <taxon>Alphaproteobacteria</taxon>
        <taxon>Hyphomicrobiales</taxon>
        <taxon>Phyllobacteriaceae</taxon>
        <taxon>Mesorhizobium</taxon>
    </lineage>
</organism>
<name>A0A841PEF9_9HYPH</name>
<dbReference type="AlphaFoldDB" id="A0A841PEF9"/>
<protein>
    <submittedName>
        <fullName evidence="2">Uncharacterized protein</fullName>
    </submittedName>
</protein>
<evidence type="ECO:0000313" key="2">
    <source>
        <dbReference type="EMBL" id="MBB6413536.1"/>
    </source>
</evidence>
<dbReference type="RefSeq" id="WP_184877436.1">
    <property type="nucleotide sequence ID" value="NZ_JACHEF010000008.1"/>
</dbReference>
<proteinExistence type="predicted"/>
<evidence type="ECO:0000256" key="1">
    <source>
        <dbReference type="SAM" id="MobiDB-lite"/>
    </source>
</evidence>
<dbReference type="Proteomes" id="UP000556329">
    <property type="component" value="Unassembled WGS sequence"/>
</dbReference>